<gene>
    <name evidence="2" type="ORF">EKPJFOCH_2202</name>
</gene>
<evidence type="ECO:0000313" key="2">
    <source>
        <dbReference type="EMBL" id="GJE55707.1"/>
    </source>
</evidence>
<organism evidence="2 3">
    <name type="scientific">Methylobacterium thuringiense</name>
    <dbReference type="NCBI Taxonomy" id="1003091"/>
    <lineage>
        <taxon>Bacteria</taxon>
        <taxon>Pseudomonadati</taxon>
        <taxon>Pseudomonadota</taxon>
        <taxon>Alphaproteobacteria</taxon>
        <taxon>Hyphomicrobiales</taxon>
        <taxon>Methylobacteriaceae</taxon>
        <taxon>Methylobacterium</taxon>
    </lineage>
</organism>
<evidence type="ECO:0000256" key="1">
    <source>
        <dbReference type="SAM" id="MobiDB-lite"/>
    </source>
</evidence>
<dbReference type="EMBL" id="BPRA01000009">
    <property type="protein sequence ID" value="GJE55707.1"/>
    <property type="molecule type" value="Genomic_DNA"/>
</dbReference>
<reference evidence="2" key="2">
    <citation type="submission" date="2021-08" db="EMBL/GenBank/DDBJ databases">
        <authorList>
            <person name="Tani A."/>
            <person name="Ola A."/>
            <person name="Ogura Y."/>
            <person name="Katsura K."/>
            <person name="Hayashi T."/>
        </authorList>
    </citation>
    <scope>NUCLEOTIDE SEQUENCE</scope>
    <source>
        <strain evidence="2">DSM 23674</strain>
    </source>
</reference>
<sequence>MRVRSLGSLPLIARVARQSGVASPTPRLRPSFASPSARRDGGRAGLLAALLLALAGPAAAAETAGGVAIVDLPFPVKAMRGPGSEVALAVSTSGLLPIARPKPASADPKAAPPPEPDAFEVAPVAVVWGEGGGAVLSLDGDTVKTTLIGAEAVEGLVASEMPRGAVPGTRRALSGPLSAYLSGAADAAGLTIRERQPVGTPSEPTAVPVASVTLTPGPGAAFATVRRPRIATLDGKPAVLAVTAGPGAASALVLAAKDVAKDAPKDAAGAWSLVARTPPQAGGTLLAIAGIADFSGGGRPQVATIREADGGGVLQLWSYAGGALTLAAEAPGYAGPSADLDLAAVIPGERGKPATLALPAADRGTLAIVSLTGGIEERTRILLPGPAALGVAALGRGGRARVLVGLADGRLAIVPANLPGNLPR</sequence>
<feature type="region of interest" description="Disordered" evidence="1">
    <location>
        <begin position="20"/>
        <end position="39"/>
    </location>
</feature>
<reference evidence="2" key="1">
    <citation type="journal article" date="2021" name="Front. Microbiol.">
        <title>Comprehensive Comparative Genomics and Phenotyping of Methylobacterium Species.</title>
        <authorList>
            <person name="Alessa O."/>
            <person name="Ogura Y."/>
            <person name="Fujitani Y."/>
            <person name="Takami H."/>
            <person name="Hayashi T."/>
            <person name="Sahin N."/>
            <person name="Tani A."/>
        </authorList>
    </citation>
    <scope>NUCLEOTIDE SEQUENCE</scope>
    <source>
        <strain evidence="2">DSM 23674</strain>
    </source>
</reference>
<keyword evidence="3" id="KW-1185">Reference proteome</keyword>
<evidence type="ECO:0000313" key="3">
    <source>
        <dbReference type="Proteomes" id="UP001055101"/>
    </source>
</evidence>
<comment type="caution">
    <text evidence="2">The sequence shown here is derived from an EMBL/GenBank/DDBJ whole genome shotgun (WGS) entry which is preliminary data.</text>
</comment>
<dbReference type="Proteomes" id="UP001055101">
    <property type="component" value="Unassembled WGS sequence"/>
</dbReference>
<proteinExistence type="predicted"/>
<accession>A0ABQ4TM91</accession>
<name>A0ABQ4TM91_9HYPH</name>
<protein>
    <submittedName>
        <fullName evidence="2">Uncharacterized protein</fullName>
    </submittedName>
</protein>